<reference evidence="2 3" key="1">
    <citation type="journal article" date="2024" name="J. Plant Pathol.">
        <title>Sequence and assembly of the genome of Seiridium unicorne, isolate CBS 538.82, causal agent of cypress canker disease.</title>
        <authorList>
            <person name="Scali E."/>
            <person name="Rocca G.D."/>
            <person name="Danti R."/>
            <person name="Garbelotto M."/>
            <person name="Barberini S."/>
            <person name="Baroncelli R."/>
            <person name="Emiliani G."/>
        </authorList>
    </citation>
    <scope>NUCLEOTIDE SEQUENCE [LARGE SCALE GENOMIC DNA]</scope>
    <source>
        <strain evidence="2 3">BM-138-508</strain>
    </source>
</reference>
<proteinExistence type="predicted"/>
<accession>A0ABR2V4I5</accession>
<dbReference type="InterPro" id="IPR021054">
    <property type="entry name" value="Cell_wall_mannoprotein_1"/>
</dbReference>
<keyword evidence="1" id="KW-0732">Signal</keyword>
<organism evidence="2 3">
    <name type="scientific">Seiridium unicorne</name>
    <dbReference type="NCBI Taxonomy" id="138068"/>
    <lineage>
        <taxon>Eukaryota</taxon>
        <taxon>Fungi</taxon>
        <taxon>Dikarya</taxon>
        <taxon>Ascomycota</taxon>
        <taxon>Pezizomycotina</taxon>
        <taxon>Sordariomycetes</taxon>
        <taxon>Xylariomycetidae</taxon>
        <taxon>Amphisphaeriales</taxon>
        <taxon>Sporocadaceae</taxon>
        <taxon>Seiridium</taxon>
    </lineage>
</organism>
<keyword evidence="3" id="KW-1185">Reference proteome</keyword>
<dbReference type="Pfam" id="PF12296">
    <property type="entry name" value="HsbA"/>
    <property type="match status" value="1"/>
</dbReference>
<dbReference type="PANTHER" id="PTHR38123:SF4">
    <property type="entry name" value="CELL WALL GALACTOMANNOPROTEIN, PUTATIVE (AFU_ORTHOLOGUE AFUA_4G00870)-RELATED"/>
    <property type="match status" value="1"/>
</dbReference>
<dbReference type="EMBL" id="JARVKF010000157">
    <property type="protein sequence ID" value="KAK9421834.1"/>
    <property type="molecule type" value="Genomic_DNA"/>
</dbReference>
<dbReference type="Proteomes" id="UP001408356">
    <property type="component" value="Unassembled WGS sequence"/>
</dbReference>
<feature type="signal peptide" evidence="1">
    <location>
        <begin position="1"/>
        <end position="21"/>
    </location>
</feature>
<comment type="caution">
    <text evidence="2">The sequence shown here is derived from an EMBL/GenBank/DDBJ whole genome shotgun (WGS) entry which is preliminary data.</text>
</comment>
<name>A0ABR2V4I5_9PEZI</name>
<feature type="chain" id="PRO_5046420693" evidence="1">
    <location>
        <begin position="22"/>
        <end position="172"/>
    </location>
</feature>
<evidence type="ECO:0000313" key="3">
    <source>
        <dbReference type="Proteomes" id="UP001408356"/>
    </source>
</evidence>
<dbReference type="Gene3D" id="1.20.1280.140">
    <property type="match status" value="1"/>
</dbReference>
<sequence>MNLSYALLSLVSLVGTAIADGAEIVAALDTISADTASLNDTVASWSGDLLGALPITVKSTSLLADINKATDTAEKSDTLSDIDTFTVAVTTADLIKDTNSTLAEIVATKPKFDKLLLSPVIYLTLSSQKDASGKLSAAIADKVPSTFKSAAEALGAQLDAAFDAALDAYSLF</sequence>
<evidence type="ECO:0000313" key="2">
    <source>
        <dbReference type="EMBL" id="KAK9421834.1"/>
    </source>
</evidence>
<protein>
    <submittedName>
        <fullName evidence="2">Antigenic cell wall galactomannoprotein-like protein</fullName>
    </submittedName>
</protein>
<gene>
    <name evidence="2" type="ORF">SUNI508_05435</name>
</gene>
<evidence type="ECO:0000256" key="1">
    <source>
        <dbReference type="SAM" id="SignalP"/>
    </source>
</evidence>
<dbReference type="PANTHER" id="PTHR38123">
    <property type="entry name" value="CELL WALL SERINE-THREONINE-RICH GALACTOMANNOPROTEIN MP1 (AFU_ORTHOLOGUE AFUA_4G03240)"/>
    <property type="match status" value="1"/>
</dbReference>